<accession>A0A5B7EA75</accession>
<organism evidence="2 3">
    <name type="scientific">Portunus trituberculatus</name>
    <name type="common">Swimming crab</name>
    <name type="synonym">Neptunus trituberculatus</name>
    <dbReference type="NCBI Taxonomy" id="210409"/>
    <lineage>
        <taxon>Eukaryota</taxon>
        <taxon>Metazoa</taxon>
        <taxon>Ecdysozoa</taxon>
        <taxon>Arthropoda</taxon>
        <taxon>Crustacea</taxon>
        <taxon>Multicrustacea</taxon>
        <taxon>Malacostraca</taxon>
        <taxon>Eumalacostraca</taxon>
        <taxon>Eucarida</taxon>
        <taxon>Decapoda</taxon>
        <taxon>Pleocyemata</taxon>
        <taxon>Brachyura</taxon>
        <taxon>Eubrachyura</taxon>
        <taxon>Portunoidea</taxon>
        <taxon>Portunidae</taxon>
        <taxon>Portuninae</taxon>
        <taxon>Portunus</taxon>
    </lineage>
</organism>
<proteinExistence type="predicted"/>
<evidence type="ECO:0000313" key="2">
    <source>
        <dbReference type="EMBL" id="MPC30257.1"/>
    </source>
</evidence>
<evidence type="ECO:0000256" key="1">
    <source>
        <dbReference type="SAM" id="MobiDB-lite"/>
    </source>
</evidence>
<dbReference type="Proteomes" id="UP000324222">
    <property type="component" value="Unassembled WGS sequence"/>
</dbReference>
<protein>
    <submittedName>
        <fullName evidence="2">Uncharacterized protein</fullName>
    </submittedName>
</protein>
<dbReference type="EMBL" id="VSRR010002220">
    <property type="protein sequence ID" value="MPC30257.1"/>
    <property type="molecule type" value="Genomic_DNA"/>
</dbReference>
<keyword evidence="3" id="KW-1185">Reference proteome</keyword>
<name>A0A5B7EA75_PORTR</name>
<feature type="region of interest" description="Disordered" evidence="1">
    <location>
        <begin position="1"/>
        <end position="46"/>
    </location>
</feature>
<gene>
    <name evidence="2" type="ORF">E2C01_023518</name>
</gene>
<dbReference type="AlphaFoldDB" id="A0A5B7EA75"/>
<reference evidence="2 3" key="1">
    <citation type="submission" date="2019-05" db="EMBL/GenBank/DDBJ databases">
        <title>Another draft genome of Portunus trituberculatus and its Hox gene families provides insights of decapod evolution.</title>
        <authorList>
            <person name="Jeong J.-H."/>
            <person name="Song I."/>
            <person name="Kim S."/>
            <person name="Choi T."/>
            <person name="Kim D."/>
            <person name="Ryu S."/>
            <person name="Kim W."/>
        </authorList>
    </citation>
    <scope>NUCLEOTIDE SEQUENCE [LARGE SCALE GENOMIC DNA]</scope>
    <source>
        <tissue evidence="2">Muscle</tissue>
    </source>
</reference>
<evidence type="ECO:0000313" key="3">
    <source>
        <dbReference type="Proteomes" id="UP000324222"/>
    </source>
</evidence>
<comment type="caution">
    <text evidence="2">The sequence shown here is derived from an EMBL/GenBank/DDBJ whole genome shotgun (WGS) entry which is preliminary data.</text>
</comment>
<feature type="compositionally biased region" description="Gly residues" evidence="1">
    <location>
        <begin position="12"/>
        <end position="25"/>
    </location>
</feature>
<sequence>MSMEGRLTEPIKGGGPGGMGGGIGPVLGSDPTMGPPGGTKPAGMVGGMKGGVASGVVKHSLALGSDYHPNEHVCPLLLKAWPIEGKEHLWGAQDIRT</sequence>